<keyword evidence="6 9" id="KW-0067">ATP-binding</keyword>
<comment type="similarity">
    <text evidence="2">Belongs to the CobB/CobQ family. CobQ subfamily.</text>
</comment>
<dbReference type="InterPro" id="IPR027417">
    <property type="entry name" value="P-loop_NTPase"/>
</dbReference>
<evidence type="ECO:0000256" key="2">
    <source>
        <dbReference type="ARBA" id="ARBA00006205"/>
    </source>
</evidence>
<keyword evidence="13" id="KW-1185">Reference proteome</keyword>
<comment type="miscellaneous">
    <text evidence="9">The a and c carboxylates of hydrogenobyrinate are activated for nucleophilic attack via formation of a phosphorylated intermediate by ATP. CobB catalyzes first the amidation of the c-carboxylate, and then that of the a-carboxylate.</text>
</comment>
<dbReference type="SUPFAM" id="SSF52317">
    <property type="entry name" value="Class I glutamine amidotransferase-like"/>
    <property type="match status" value="1"/>
</dbReference>
<evidence type="ECO:0000256" key="6">
    <source>
        <dbReference type="ARBA" id="ARBA00022840"/>
    </source>
</evidence>
<dbReference type="AlphaFoldDB" id="A0A1I7MW16"/>
<dbReference type="PROSITE" id="PS51274">
    <property type="entry name" value="GATASE_COBBQ"/>
    <property type="match status" value="1"/>
</dbReference>
<proteinExistence type="inferred from homology"/>
<dbReference type="PANTHER" id="PTHR43873">
    <property type="entry name" value="COBYRINATE A,C-DIAMIDE SYNTHASE"/>
    <property type="match status" value="1"/>
</dbReference>
<gene>
    <name evidence="9" type="primary">cobB</name>
    <name evidence="12" type="ORF">SAMN04488557_0523</name>
</gene>
<comment type="pathway">
    <text evidence="9">Cofactor biosynthesis; adenosylcobalamin biosynthesis; cob(II)yrinate a,c-diamide from precorrin-2 (aerobic route): step 9/10.</text>
</comment>
<dbReference type="InterPro" id="IPR011698">
    <property type="entry name" value="GATase_3"/>
</dbReference>
<evidence type="ECO:0000313" key="13">
    <source>
        <dbReference type="Proteomes" id="UP000199423"/>
    </source>
</evidence>
<evidence type="ECO:0000256" key="7">
    <source>
        <dbReference type="ARBA" id="ARBA00022842"/>
    </source>
</evidence>
<evidence type="ECO:0000256" key="9">
    <source>
        <dbReference type="HAMAP-Rule" id="MF_00027"/>
    </source>
</evidence>
<dbReference type="STRING" id="51670.SAMN04488557_0523"/>
<evidence type="ECO:0000256" key="3">
    <source>
        <dbReference type="ARBA" id="ARBA00022573"/>
    </source>
</evidence>
<keyword evidence="8 9" id="KW-0315">Glutamine amidotransferase</keyword>
<dbReference type="GO" id="GO:0005524">
    <property type="term" value="F:ATP binding"/>
    <property type="evidence" value="ECO:0007669"/>
    <property type="project" value="UniProtKB-UniRule"/>
</dbReference>
<evidence type="ECO:0000313" key="12">
    <source>
        <dbReference type="EMBL" id="SFV26580.1"/>
    </source>
</evidence>
<evidence type="ECO:0000256" key="5">
    <source>
        <dbReference type="ARBA" id="ARBA00022741"/>
    </source>
</evidence>
<dbReference type="OrthoDB" id="9764035at2"/>
<dbReference type="EMBL" id="FPCH01000001">
    <property type="protein sequence ID" value="SFV26580.1"/>
    <property type="molecule type" value="Genomic_DNA"/>
</dbReference>
<dbReference type="InterPro" id="IPR004484">
    <property type="entry name" value="CbiA/CobB_synth"/>
</dbReference>
<dbReference type="Pfam" id="PF01656">
    <property type="entry name" value="CbiA"/>
    <property type="match status" value="1"/>
</dbReference>
<comment type="domain">
    <text evidence="9">Comprises of two domains. The C-terminal domain contains the binding site for glutamine and catalyzes the hydrolysis of this substrate to glutamate and ammonia. The N-terminal domain is anticipated to bind ATP and hydrogenobyrinate and catalyzes the ultimate synthesis of the diamide product. The ammonia produced via the glutaminase domain is probably translocated to the adjacent domain via a molecular tunnel, where it reacts with an activated intermediate.</text>
</comment>
<dbReference type="NCBIfam" id="NF002204">
    <property type="entry name" value="PRK01077.1"/>
    <property type="match status" value="1"/>
</dbReference>
<dbReference type="UniPathway" id="UPA00148">
    <property type="reaction ID" value="UER00220"/>
</dbReference>
<keyword evidence="4 9" id="KW-0436">Ligase</keyword>
<evidence type="ECO:0000256" key="8">
    <source>
        <dbReference type="ARBA" id="ARBA00022962"/>
    </source>
</evidence>
<name>A0A1I7MW16_9HYPH</name>
<dbReference type="Gene3D" id="3.40.50.880">
    <property type="match status" value="1"/>
</dbReference>
<evidence type="ECO:0000259" key="10">
    <source>
        <dbReference type="Pfam" id="PF01656"/>
    </source>
</evidence>
<dbReference type="CDD" id="cd05388">
    <property type="entry name" value="CobB_N"/>
    <property type="match status" value="1"/>
</dbReference>
<protein>
    <recommendedName>
        <fullName evidence="9">Hydrogenobyrinate a,c-diamide synthase</fullName>
        <ecNumber evidence="9">6.3.5.9</ecNumber>
    </recommendedName>
    <alternativeName>
        <fullName evidence="9">Hydrogenobyrinic acid a,c-diamide synthase</fullName>
    </alternativeName>
</protein>
<dbReference type="Gene3D" id="3.40.50.300">
    <property type="entry name" value="P-loop containing nucleotide triphosphate hydrolases"/>
    <property type="match status" value="2"/>
</dbReference>
<feature type="site" description="Increases nucleophilicity of active site Cys" evidence="9">
    <location>
        <position position="439"/>
    </location>
</feature>
<dbReference type="GO" id="GO:0043802">
    <property type="term" value="F:hydrogenobyrinic acid a,c-diamide synthase (glutamine-hydrolysing) activity"/>
    <property type="evidence" value="ECO:0007669"/>
    <property type="project" value="UniProtKB-UniRule"/>
</dbReference>
<sequence>MSETVTLPRGLMIAAPRSGSGKTTVTLGLLRALVRRGLKVQPFKCGPDYIDPAFHAVAAARPSYNVDSWAMSWDRAADVLSRSASGADVVVCEALMGLFDGVSKAGAWGNGASADLAAKTGWPVILVLDVSGQSQTAAAAARGFQGFREGVTIAGVILNRAGSPRHVRFASEALEAAGLPVIGALPREKTVVLPERHLGLVQAEETAEINSRLDALADFIEAHVDVDRLLELATPGALNSAYAGNRVHAVPPAQRIALARDAAFSFVYPHLLEGWRAAGAEIIPFSPLGDEAPDPAADLVWLPGGYPELHAGALANARRFKSSMTEFARSRPVHGECGGYMALGAGLVDATGHSHEMIGLLALETSFAARKMNLGYRRAELVADCPLGVVGEILMGHEFHYASVLSSPDAPLFKMQNSDGETLPAGGSRRGHVTGTFFHFIDK</sequence>
<evidence type="ECO:0000259" key="11">
    <source>
        <dbReference type="Pfam" id="PF07685"/>
    </source>
</evidence>
<comment type="cofactor">
    <cofactor evidence="1 9">
        <name>Mg(2+)</name>
        <dbReference type="ChEBI" id="CHEBI:18420"/>
    </cofactor>
</comment>
<evidence type="ECO:0000256" key="1">
    <source>
        <dbReference type="ARBA" id="ARBA00001946"/>
    </source>
</evidence>
<dbReference type="SUPFAM" id="SSF52540">
    <property type="entry name" value="P-loop containing nucleoside triphosphate hydrolases"/>
    <property type="match status" value="1"/>
</dbReference>
<accession>A0A1I7MW16</accession>
<dbReference type="RefSeq" id="WP_092863808.1">
    <property type="nucleotide sequence ID" value="NZ_FPCH01000001.1"/>
</dbReference>
<evidence type="ECO:0000256" key="4">
    <source>
        <dbReference type="ARBA" id="ARBA00022598"/>
    </source>
</evidence>
<dbReference type="PANTHER" id="PTHR43873:SF1">
    <property type="entry name" value="COBYRINATE A,C-DIAMIDE SYNTHASE"/>
    <property type="match status" value="1"/>
</dbReference>
<keyword evidence="3 9" id="KW-0169">Cobalamin biosynthesis</keyword>
<keyword evidence="5 9" id="KW-0547">Nucleotide-binding</keyword>
<dbReference type="EC" id="6.3.5.9" evidence="9"/>
<dbReference type="InterPro" id="IPR002586">
    <property type="entry name" value="CobQ/CobB/MinD/ParA_Nub-bd_dom"/>
</dbReference>
<organism evidence="12 13">
    <name type="scientific">Hyphomicrobium facile</name>
    <dbReference type="NCBI Taxonomy" id="51670"/>
    <lineage>
        <taxon>Bacteria</taxon>
        <taxon>Pseudomonadati</taxon>
        <taxon>Pseudomonadota</taxon>
        <taxon>Alphaproteobacteria</taxon>
        <taxon>Hyphomicrobiales</taxon>
        <taxon>Hyphomicrobiaceae</taxon>
        <taxon>Hyphomicrobium</taxon>
    </lineage>
</organism>
<feature type="domain" description="CobB/CobQ-like glutamine amidotransferase" evidence="11">
    <location>
        <begin position="255"/>
        <end position="441"/>
    </location>
</feature>
<dbReference type="Proteomes" id="UP000199423">
    <property type="component" value="Unassembled WGS sequence"/>
</dbReference>
<dbReference type="NCBIfam" id="TIGR00379">
    <property type="entry name" value="cobB"/>
    <property type="match status" value="1"/>
</dbReference>
<dbReference type="GO" id="GO:0042242">
    <property type="term" value="F:cobyrinic acid a,c-diamide synthase activity"/>
    <property type="evidence" value="ECO:0007669"/>
    <property type="project" value="InterPro"/>
</dbReference>
<comment type="function">
    <text evidence="9">Catalyzes the ATP-dependent amidation of the two carboxylate groups at positions a and c of hydrogenobyrinate, using either L-glutamine or ammonia as the nitrogen source.</text>
</comment>
<keyword evidence="7 9" id="KW-0460">Magnesium</keyword>
<dbReference type="HAMAP" id="MF_00027">
    <property type="entry name" value="CobB_CbiA"/>
    <property type="match status" value="1"/>
</dbReference>
<feature type="domain" description="CobQ/CobB/MinD/ParA nucleotide binding" evidence="10">
    <location>
        <begin position="11"/>
        <end position="198"/>
    </location>
</feature>
<dbReference type="InterPro" id="IPR029062">
    <property type="entry name" value="Class_I_gatase-like"/>
</dbReference>
<reference evidence="13" key="1">
    <citation type="submission" date="2016-10" db="EMBL/GenBank/DDBJ databases">
        <authorList>
            <person name="Varghese N."/>
            <person name="Submissions S."/>
        </authorList>
    </citation>
    <scope>NUCLEOTIDE SEQUENCE [LARGE SCALE GENOMIC DNA]</scope>
    <source>
        <strain evidence="13">DSM 1565</strain>
    </source>
</reference>
<dbReference type="GO" id="GO:0009236">
    <property type="term" value="P:cobalamin biosynthetic process"/>
    <property type="evidence" value="ECO:0007669"/>
    <property type="project" value="UniProtKB-UniRule"/>
</dbReference>
<dbReference type="Pfam" id="PF07685">
    <property type="entry name" value="GATase_3"/>
    <property type="match status" value="1"/>
</dbReference>
<comment type="catalytic activity">
    <reaction evidence="9">
        <text>hydrogenobyrinate + 2 L-glutamine + 2 ATP + 2 H2O = hydrogenobyrinate a,c-diamide + 2 L-glutamate + 2 ADP + 2 phosphate + 2 H(+)</text>
        <dbReference type="Rhea" id="RHEA:12544"/>
        <dbReference type="ChEBI" id="CHEBI:15377"/>
        <dbReference type="ChEBI" id="CHEBI:15378"/>
        <dbReference type="ChEBI" id="CHEBI:29985"/>
        <dbReference type="ChEBI" id="CHEBI:30616"/>
        <dbReference type="ChEBI" id="CHEBI:43474"/>
        <dbReference type="ChEBI" id="CHEBI:58359"/>
        <dbReference type="ChEBI" id="CHEBI:77873"/>
        <dbReference type="ChEBI" id="CHEBI:77874"/>
        <dbReference type="ChEBI" id="CHEBI:456216"/>
        <dbReference type="EC" id="6.3.5.9"/>
    </reaction>
</comment>
<comment type="similarity">
    <text evidence="9">Belongs to the CobB/CbiA family.</text>
</comment>
<feature type="active site" description="Nucleophile" evidence="9">
    <location>
        <position position="337"/>
    </location>
</feature>